<proteinExistence type="predicted"/>
<reference evidence="3" key="1">
    <citation type="submission" date="2019-02" db="EMBL/GenBank/DDBJ databases">
        <authorList>
            <person name="Gruber-Vodicka R. H."/>
            <person name="Seah K. B. B."/>
        </authorList>
    </citation>
    <scope>NUCLEOTIDE SEQUENCE</scope>
    <source>
        <strain evidence="3">BECK_BZ131</strain>
    </source>
</reference>
<sequence length="376" mass="43962">MNSNPQSDNPSSDNPPSNNPESEGIEGLGKNEDSHWADYPIDTMMIRHENRTVHDVLRRIDKGQFIMDPDFQRDFIWPEDKQSKLIESVLMRIPLPVFYLGEDQEGKMVVVDGLQRLSTFQRFVNNELRLKLPHPSKLNKKCFDDLSPKLQNRIEDCNLILYVLDDKVPDRARLDIFERVNGGVPLTRQQMRNCLYLGQATRFLKEEAGTEIFIEATGGSLNRKTMRDREFVNRFCAFRLLTREEEYKGDMDDFLAKALKKMNQLEKGRLEGLSKAFRTGLANNLMVFGEHAFRKHTKWQTRRSVLNASLWDVMSTGLSQYPEHRVEERSAALRNAFFRLMKNDEFIDSITYGTSDIKKVRHRFLAAREMFQRVFR</sequence>
<dbReference type="PANTHER" id="PTHR39639">
    <property type="entry name" value="CHROMOSOME 16, WHOLE GENOME SHOTGUN SEQUENCE"/>
    <property type="match status" value="1"/>
</dbReference>
<evidence type="ECO:0000313" key="3">
    <source>
        <dbReference type="EMBL" id="VFJ74603.1"/>
    </source>
</evidence>
<feature type="region of interest" description="Disordered" evidence="1">
    <location>
        <begin position="1"/>
        <end position="33"/>
    </location>
</feature>
<evidence type="ECO:0000256" key="1">
    <source>
        <dbReference type="SAM" id="MobiDB-lite"/>
    </source>
</evidence>
<name>A0A450TYI9_9GAMM</name>
<gene>
    <name evidence="3" type="ORF">BECKFW1821C_GA0114237_106414</name>
</gene>
<accession>A0A450TYI9</accession>
<organism evidence="3">
    <name type="scientific">Candidatus Kentrum sp. FW</name>
    <dbReference type="NCBI Taxonomy" id="2126338"/>
    <lineage>
        <taxon>Bacteria</taxon>
        <taxon>Pseudomonadati</taxon>
        <taxon>Pseudomonadota</taxon>
        <taxon>Gammaproteobacteria</taxon>
        <taxon>Candidatus Kentrum</taxon>
    </lineage>
</organism>
<dbReference type="PANTHER" id="PTHR39639:SF1">
    <property type="entry name" value="DUF262 DOMAIN-CONTAINING PROTEIN"/>
    <property type="match status" value="1"/>
</dbReference>
<dbReference type="Pfam" id="PF03235">
    <property type="entry name" value="GmrSD_N"/>
    <property type="match status" value="1"/>
</dbReference>
<dbReference type="InterPro" id="IPR004919">
    <property type="entry name" value="GmrSD_N"/>
</dbReference>
<feature type="domain" description="GmrSD restriction endonucleases N-terminal" evidence="2">
    <location>
        <begin position="54"/>
        <end position="196"/>
    </location>
</feature>
<evidence type="ECO:0000259" key="2">
    <source>
        <dbReference type="Pfam" id="PF03235"/>
    </source>
</evidence>
<feature type="compositionally biased region" description="Low complexity" evidence="1">
    <location>
        <begin position="1"/>
        <end position="22"/>
    </location>
</feature>
<dbReference type="EMBL" id="CAADFE010000064">
    <property type="protein sequence ID" value="VFJ74603.1"/>
    <property type="molecule type" value="Genomic_DNA"/>
</dbReference>
<protein>
    <recommendedName>
        <fullName evidence="2">GmrSD restriction endonucleases N-terminal domain-containing protein</fullName>
    </recommendedName>
</protein>
<dbReference type="AlphaFoldDB" id="A0A450TYI9"/>